<protein>
    <recommendedName>
        <fullName evidence="4">OPA3-like protein</fullName>
    </recommendedName>
</protein>
<dbReference type="InterPro" id="IPR010754">
    <property type="entry name" value="OPA3-like"/>
</dbReference>
<reference evidence="2 3" key="4">
    <citation type="journal article" date="2011" name="BMC Genomics">
        <title>RNA-Seq improves annotation of protein-coding genes in the cucumber genome.</title>
        <authorList>
            <person name="Li Z."/>
            <person name="Zhang Z."/>
            <person name="Yan P."/>
            <person name="Huang S."/>
            <person name="Fei Z."/>
            <person name="Lin K."/>
        </authorList>
    </citation>
    <scope>NUCLEOTIDE SEQUENCE [LARGE SCALE GENOMIC DNA]</scope>
    <source>
        <strain evidence="3">cv. 9930</strain>
    </source>
</reference>
<dbReference type="GO" id="GO:0005739">
    <property type="term" value="C:mitochondrion"/>
    <property type="evidence" value="ECO:0000318"/>
    <property type="project" value="GO_Central"/>
</dbReference>
<dbReference type="EMBL" id="CM002928">
    <property type="protein sequence ID" value="KGN43483.1"/>
    <property type="molecule type" value="Genomic_DNA"/>
</dbReference>
<gene>
    <name evidence="2" type="ORF">Csa_7G041290</name>
</gene>
<organism evidence="2 3">
    <name type="scientific">Cucumis sativus</name>
    <name type="common">Cucumber</name>
    <dbReference type="NCBI Taxonomy" id="3659"/>
    <lineage>
        <taxon>Eukaryota</taxon>
        <taxon>Viridiplantae</taxon>
        <taxon>Streptophyta</taxon>
        <taxon>Embryophyta</taxon>
        <taxon>Tracheophyta</taxon>
        <taxon>Spermatophyta</taxon>
        <taxon>Magnoliopsida</taxon>
        <taxon>eudicotyledons</taxon>
        <taxon>Gunneridae</taxon>
        <taxon>Pentapetalae</taxon>
        <taxon>rosids</taxon>
        <taxon>fabids</taxon>
        <taxon>Cucurbitales</taxon>
        <taxon>Cucurbitaceae</taxon>
        <taxon>Benincaseae</taxon>
        <taxon>Cucumis</taxon>
    </lineage>
</organism>
<dbReference type="PANTHER" id="PTHR12499:SF22">
    <property type="entry name" value="OS02G0312500 PROTEIN"/>
    <property type="match status" value="1"/>
</dbReference>
<evidence type="ECO:0000313" key="3">
    <source>
        <dbReference type="Proteomes" id="UP000029981"/>
    </source>
</evidence>
<dbReference type="KEGG" id="csv:101205978"/>
<dbReference type="GO" id="GO:0019216">
    <property type="term" value="P:regulation of lipid metabolic process"/>
    <property type="evidence" value="ECO:0000318"/>
    <property type="project" value="GO_Central"/>
</dbReference>
<keyword evidence="1" id="KW-0175">Coiled coil</keyword>
<evidence type="ECO:0008006" key="4">
    <source>
        <dbReference type="Google" id="ProtNLM"/>
    </source>
</evidence>
<reference evidence="2 3" key="1">
    <citation type="journal article" date="2009" name="Nat. Genet.">
        <title>The genome of the cucumber, Cucumis sativus L.</title>
        <authorList>
            <person name="Huang S."/>
            <person name="Li R."/>
            <person name="Zhang Z."/>
            <person name="Li L."/>
            <person name="Gu X."/>
            <person name="Fan W."/>
            <person name="Lucas W.J."/>
            <person name="Wang X."/>
            <person name="Xie B."/>
            <person name="Ni P."/>
            <person name="Ren Y."/>
            <person name="Zhu H."/>
            <person name="Li J."/>
            <person name="Lin K."/>
            <person name="Jin W."/>
            <person name="Fei Z."/>
            <person name="Li G."/>
            <person name="Staub J."/>
            <person name="Kilian A."/>
            <person name="van der Vossen E.A."/>
            <person name="Wu Y."/>
            <person name="Guo J."/>
            <person name="He J."/>
            <person name="Jia Z."/>
            <person name="Ren Y."/>
            <person name="Tian G."/>
            <person name="Lu Y."/>
            <person name="Ruan J."/>
            <person name="Qian W."/>
            <person name="Wang M."/>
            <person name="Huang Q."/>
            <person name="Li B."/>
            <person name="Xuan Z."/>
            <person name="Cao J."/>
            <person name="Asan"/>
            <person name="Wu Z."/>
            <person name="Zhang J."/>
            <person name="Cai Q."/>
            <person name="Bai Y."/>
            <person name="Zhao B."/>
            <person name="Han Y."/>
            <person name="Li Y."/>
            <person name="Li X."/>
            <person name="Wang S."/>
            <person name="Shi Q."/>
            <person name="Liu S."/>
            <person name="Cho W.K."/>
            <person name="Kim J.Y."/>
            <person name="Xu Y."/>
            <person name="Heller-Uszynska K."/>
            <person name="Miao H."/>
            <person name="Cheng Z."/>
            <person name="Zhang S."/>
            <person name="Wu J."/>
            <person name="Yang Y."/>
            <person name="Kang H."/>
            <person name="Li M."/>
            <person name="Liang H."/>
            <person name="Ren X."/>
            <person name="Shi Z."/>
            <person name="Wen M."/>
            <person name="Jian M."/>
            <person name="Yang H."/>
            <person name="Zhang G."/>
            <person name="Yang Z."/>
            <person name="Chen R."/>
            <person name="Liu S."/>
            <person name="Li J."/>
            <person name="Ma L."/>
            <person name="Liu H."/>
            <person name="Zhou Y."/>
            <person name="Zhao J."/>
            <person name="Fang X."/>
            <person name="Li G."/>
            <person name="Fang L."/>
            <person name="Li Y."/>
            <person name="Liu D."/>
            <person name="Zheng H."/>
            <person name="Zhang Y."/>
            <person name="Qin N."/>
            <person name="Li Z."/>
            <person name="Yang G."/>
            <person name="Yang S."/>
            <person name="Bolund L."/>
            <person name="Kristiansen K."/>
            <person name="Zheng H."/>
            <person name="Li S."/>
            <person name="Zhang X."/>
            <person name="Yang H."/>
            <person name="Wang J."/>
            <person name="Sun R."/>
            <person name="Zhang B."/>
            <person name="Jiang S."/>
            <person name="Wang J."/>
            <person name="Du Y."/>
            <person name="Li S."/>
        </authorList>
    </citation>
    <scope>NUCLEOTIDE SEQUENCE [LARGE SCALE GENOMIC DNA]</scope>
    <source>
        <strain evidence="3">cv. 9930</strain>
    </source>
</reference>
<dbReference type="Gramene" id="KGN43483">
    <property type="protein sequence ID" value="KGN43483"/>
    <property type="gene ID" value="Csa_7G041290"/>
</dbReference>
<reference evidence="2 3" key="3">
    <citation type="journal article" date="2010" name="BMC Genomics">
        <title>Transcriptome sequencing and comparative analysis of cucumber flowers with different sex types.</title>
        <authorList>
            <person name="Guo S."/>
            <person name="Zheng Y."/>
            <person name="Joung J.G."/>
            <person name="Liu S."/>
            <person name="Zhang Z."/>
            <person name="Crasta O.R."/>
            <person name="Sobral B.W."/>
            <person name="Xu Y."/>
            <person name="Huang S."/>
            <person name="Fei Z."/>
        </authorList>
    </citation>
    <scope>NUCLEOTIDE SEQUENCE [LARGE SCALE GENOMIC DNA]</scope>
    <source>
        <strain evidence="3">cv. 9930</strain>
    </source>
</reference>
<proteinExistence type="predicted"/>
<accession>A0A0A0K203</accession>
<feature type="coiled-coil region" evidence="1">
    <location>
        <begin position="116"/>
        <end position="143"/>
    </location>
</feature>
<dbReference type="OMA" id="KMYVMNL"/>
<dbReference type="eggNOG" id="KOG3335">
    <property type="taxonomic scope" value="Eukaryota"/>
</dbReference>
<dbReference type="PANTHER" id="PTHR12499">
    <property type="entry name" value="OPTIC ATROPHY 3 PROTEIN OPA3"/>
    <property type="match status" value="1"/>
</dbReference>
<evidence type="ECO:0000313" key="2">
    <source>
        <dbReference type="EMBL" id="KGN43483.1"/>
    </source>
</evidence>
<sequence length="169" mass="19242">MILPVVKLGALALKTICKPIANRLKKEAGLHPKFRQCIINFAQANHRFSTNVQRRIYGYATDVAIRPLNEEKAVQAAADLLGELFVFTVAGTAIIFEVQRSSRSEARKEELRRQELEAMKQRDDDIAREIEILKQKIENLEELSKGRGLTGLFHFRHPHTTEGENVKHS</sequence>
<name>A0A0A0K203_CUCSA</name>
<dbReference type="AlphaFoldDB" id="A0A0A0K203"/>
<keyword evidence="3" id="KW-1185">Reference proteome</keyword>
<dbReference type="Pfam" id="PF07047">
    <property type="entry name" value="OPA3"/>
    <property type="match status" value="1"/>
</dbReference>
<evidence type="ECO:0000256" key="1">
    <source>
        <dbReference type="SAM" id="Coils"/>
    </source>
</evidence>
<dbReference type="OrthoDB" id="2129069at2759"/>
<reference evidence="2 3" key="2">
    <citation type="journal article" date="2009" name="PLoS ONE">
        <title>An integrated genetic and cytogenetic map of the cucumber genome.</title>
        <authorList>
            <person name="Ren Y."/>
            <person name="Zhang Z."/>
            <person name="Liu J."/>
            <person name="Staub J.E."/>
            <person name="Han Y."/>
            <person name="Cheng Z."/>
            <person name="Li X."/>
            <person name="Lu J."/>
            <person name="Miao H."/>
            <person name="Kang H."/>
            <person name="Xie B."/>
            <person name="Gu X."/>
            <person name="Wang X."/>
            <person name="Du Y."/>
            <person name="Jin W."/>
            <person name="Huang S."/>
        </authorList>
    </citation>
    <scope>NUCLEOTIDE SEQUENCE [LARGE SCALE GENOMIC DNA]</scope>
    <source>
        <strain evidence="3">cv. 9930</strain>
    </source>
</reference>
<dbReference type="Proteomes" id="UP000029981">
    <property type="component" value="Chromosome 7"/>
</dbReference>